<evidence type="ECO:0000313" key="1">
    <source>
        <dbReference type="EMBL" id="CYX99601.1"/>
    </source>
</evidence>
<name>A0A0Z8CGU2_STRSU</name>
<dbReference type="RefSeq" id="WP_153601474.1">
    <property type="nucleotide sequence ID" value="NZ_BCEM01000027.1"/>
</dbReference>
<reference evidence="1 2" key="1">
    <citation type="submission" date="2016-02" db="EMBL/GenBank/DDBJ databases">
        <authorList>
            <consortium name="Pathogen Informatics"/>
        </authorList>
    </citation>
    <scope>NUCLEOTIDE SEQUENCE [LARGE SCALE GENOMIC DNA]</scope>
    <source>
        <strain evidence="1 2">SS999</strain>
    </source>
</reference>
<proteinExistence type="predicted"/>
<accession>A0A0Z8CGU2</accession>
<evidence type="ECO:0000313" key="2">
    <source>
        <dbReference type="Proteomes" id="UP000075182"/>
    </source>
</evidence>
<protein>
    <submittedName>
        <fullName evidence="1">Uncharacterized protein</fullName>
    </submittedName>
</protein>
<dbReference type="Proteomes" id="UP000075182">
    <property type="component" value="Unassembled WGS sequence"/>
</dbReference>
<organism evidence="1 2">
    <name type="scientific">Streptococcus suis</name>
    <dbReference type="NCBI Taxonomy" id="1307"/>
    <lineage>
        <taxon>Bacteria</taxon>
        <taxon>Bacillati</taxon>
        <taxon>Bacillota</taxon>
        <taxon>Bacilli</taxon>
        <taxon>Lactobacillales</taxon>
        <taxon>Streptococcaceae</taxon>
        <taxon>Streptococcus</taxon>
    </lineage>
</organism>
<gene>
    <name evidence="1" type="ORF">ERS132536_02155</name>
</gene>
<sequence>MKKAITIILIIIALFGISQIPVTTTFEDGSTYQETLASHLVYKYIQVPLAHLKNQ</sequence>
<dbReference type="AlphaFoldDB" id="A0A0Z8CGU2"/>
<dbReference type="EMBL" id="FIMD01000027">
    <property type="protein sequence ID" value="CYX99601.1"/>
    <property type="molecule type" value="Genomic_DNA"/>
</dbReference>